<name>A0A9P3CWU0_9PEZI</name>
<sequence length="619" mass="70036">MSGIEIAGLVLGAFPLIISSLEHYESTKKYTITWWRIRRAHRRDLGRVKNCEVQYKLHMTELLIPLRLEGVISEQEFEDLLADSRGNGWQRSEVQEALHHRLADARDRYLAVLQELDEAITRLAKATFVDDVSFQAKLQATNDVQQKENTDLYANGLVHRANAHFMFEVKRMAYTLTMHRRDALLDEIETHNKTLSRFLKTCDRIAAHEDTRGQPNMRRVRARFKAALSFCQYADHIHQLLNEAWKCPCRHMHCAFVWLQQPSTEQSINLDILLRGSKNQWQSSWEQLLRVALKDDDVEEEVPRTAQLANSQPSKGVKRLRFEDSRSVEGLEKNKARRKNTDFSVSSELAQIALTASRFIFTSGSPSKTGTSLLPNAKDHGLCALAREATADSAALWILKNASLAQTYELRLVPEAHPLRGDQSFNLDTLLQGGSGKSLPRVERLILAYSVAYSFLQFFQTPWLPSRCTAKDIHLPTSIGTSQILYRKAYFESSFCRNSIRPAVPDVAFSELGIVLLELCFGHPLESHPSWMQLSDGLGPTATGLLVPGPGDLIRKATACDWVRDVALDAGEKYSHAVEWCLNRATLKSNTWRLDFAQNVLYPLHTCYSAAMEASGQSV</sequence>
<dbReference type="Pfam" id="PF24476">
    <property type="entry name" value="DUF7580"/>
    <property type="match status" value="1"/>
</dbReference>
<evidence type="ECO:0000259" key="1">
    <source>
        <dbReference type="Pfam" id="PF24476"/>
    </source>
</evidence>
<protein>
    <recommendedName>
        <fullName evidence="1">DUF7580 domain-containing protein</fullName>
    </recommendedName>
</protein>
<dbReference type="GeneID" id="68294549"/>
<evidence type="ECO:0000313" key="2">
    <source>
        <dbReference type="EMBL" id="GIZ45823.1"/>
    </source>
</evidence>
<feature type="domain" description="DUF7580" evidence="1">
    <location>
        <begin position="229"/>
        <end position="583"/>
    </location>
</feature>
<keyword evidence="3" id="KW-1185">Reference proteome</keyword>
<comment type="caution">
    <text evidence="2">The sequence shown here is derived from an EMBL/GenBank/DDBJ whole genome shotgun (WGS) entry which is preliminary data.</text>
</comment>
<dbReference type="EMBL" id="BOLY01000006">
    <property type="protein sequence ID" value="GIZ45823.1"/>
    <property type="molecule type" value="Genomic_DNA"/>
</dbReference>
<dbReference type="InterPro" id="IPR056002">
    <property type="entry name" value="DUF7580"/>
</dbReference>
<dbReference type="PANTHER" id="PTHR35186:SF4">
    <property type="entry name" value="PRION-INHIBITION AND PROPAGATION HELO DOMAIN-CONTAINING PROTEIN"/>
    <property type="match status" value="1"/>
</dbReference>
<dbReference type="RefSeq" id="XP_044660310.1">
    <property type="nucleotide sequence ID" value="XM_044804375.1"/>
</dbReference>
<proteinExistence type="predicted"/>
<dbReference type="AlphaFoldDB" id="A0A9P3CWU0"/>
<evidence type="ECO:0000313" key="3">
    <source>
        <dbReference type="Proteomes" id="UP000825890"/>
    </source>
</evidence>
<accession>A0A9P3CWU0</accession>
<dbReference type="Proteomes" id="UP000825890">
    <property type="component" value="Unassembled WGS sequence"/>
</dbReference>
<dbReference type="OrthoDB" id="3565018at2759"/>
<organism evidence="2 3">
    <name type="scientific">Cercospora kikuchii</name>
    <dbReference type="NCBI Taxonomy" id="84275"/>
    <lineage>
        <taxon>Eukaryota</taxon>
        <taxon>Fungi</taxon>
        <taxon>Dikarya</taxon>
        <taxon>Ascomycota</taxon>
        <taxon>Pezizomycotina</taxon>
        <taxon>Dothideomycetes</taxon>
        <taxon>Dothideomycetidae</taxon>
        <taxon>Mycosphaerellales</taxon>
        <taxon>Mycosphaerellaceae</taxon>
        <taxon>Cercospora</taxon>
    </lineage>
</organism>
<reference evidence="2 3" key="1">
    <citation type="submission" date="2021-01" db="EMBL/GenBank/DDBJ databases">
        <title>Cercospora kikuchii MAFF 305040 whole genome shotgun sequence.</title>
        <authorList>
            <person name="Kashiwa T."/>
            <person name="Suzuki T."/>
        </authorList>
    </citation>
    <scope>NUCLEOTIDE SEQUENCE [LARGE SCALE GENOMIC DNA]</scope>
    <source>
        <strain evidence="2 3">MAFF 305040</strain>
    </source>
</reference>
<gene>
    <name evidence="2" type="ORF">CKM354_000897400</name>
</gene>
<dbReference type="PANTHER" id="PTHR35186">
    <property type="entry name" value="ANK_REP_REGION DOMAIN-CONTAINING PROTEIN"/>
    <property type="match status" value="1"/>
</dbReference>